<protein>
    <submittedName>
        <fullName evidence="1">Uncharacterized protein</fullName>
    </submittedName>
</protein>
<dbReference type="AlphaFoldDB" id="D9XL87"/>
<reference evidence="1" key="1">
    <citation type="submission" date="2009-02" db="EMBL/GenBank/DDBJ databases">
        <title>Annotation of Streptomyces griseoflavus strain Tu4000.</title>
        <authorList>
            <consortium name="The Broad Institute Genome Sequencing Platform"/>
            <consortium name="Broad Institute Microbial Sequencing Center"/>
            <person name="Fischbach M."/>
            <person name="Godfrey P."/>
            <person name="Ward D."/>
            <person name="Young S."/>
            <person name="Zeng Q."/>
            <person name="Koehrsen M."/>
            <person name="Alvarado L."/>
            <person name="Berlin A.M."/>
            <person name="Bochicchio J."/>
            <person name="Borenstein D."/>
            <person name="Chapman S.B."/>
            <person name="Chen Z."/>
            <person name="Engels R."/>
            <person name="Freedman E."/>
            <person name="Gellesch M."/>
            <person name="Goldberg J."/>
            <person name="Griggs A."/>
            <person name="Gujja S."/>
            <person name="Heilman E.R."/>
            <person name="Heiman D.I."/>
            <person name="Hepburn T.A."/>
            <person name="Howarth C."/>
            <person name="Jen D."/>
            <person name="Larson L."/>
            <person name="Lewis B."/>
            <person name="Mehta T."/>
            <person name="Park D."/>
            <person name="Pearson M."/>
            <person name="Richards J."/>
            <person name="Roberts A."/>
            <person name="Saif S."/>
            <person name="Shea T.D."/>
            <person name="Shenoy N."/>
            <person name="Sisk P."/>
            <person name="Stolte C."/>
            <person name="Sykes S.N."/>
            <person name="Thomson T."/>
            <person name="Walk T."/>
            <person name="White J."/>
            <person name="Yandava C."/>
            <person name="Straight P."/>
            <person name="Clardy J."/>
            <person name="Hung D."/>
            <person name="Kolter R."/>
            <person name="Mekalanos J."/>
            <person name="Walker S."/>
            <person name="Walsh C.T."/>
            <person name="Wieland-Brown L.C."/>
            <person name="Haas B."/>
            <person name="Nusbaum C."/>
            <person name="Birren B."/>
        </authorList>
    </citation>
    <scope>NUCLEOTIDE SEQUENCE [LARGE SCALE GENOMIC DNA]</scope>
    <source>
        <strain evidence="1">Tu4000</strain>
    </source>
</reference>
<accession>D9XL87</accession>
<dbReference type="EMBL" id="GG657758">
    <property type="protein sequence ID" value="EFL40283.1"/>
    <property type="molecule type" value="Genomic_DNA"/>
</dbReference>
<name>D9XL87_9ACTN</name>
<organism evidence="1 2">
    <name type="scientific">Streptomyces griseoflavus Tu4000</name>
    <dbReference type="NCBI Taxonomy" id="467200"/>
    <lineage>
        <taxon>Bacteria</taxon>
        <taxon>Bacillati</taxon>
        <taxon>Actinomycetota</taxon>
        <taxon>Actinomycetes</taxon>
        <taxon>Kitasatosporales</taxon>
        <taxon>Streptomycetaceae</taxon>
        <taxon>Streptomyces</taxon>
    </lineage>
</organism>
<dbReference type="Proteomes" id="UP000002968">
    <property type="component" value="Unassembled WGS sequence"/>
</dbReference>
<evidence type="ECO:0000313" key="1">
    <source>
        <dbReference type="EMBL" id="EFL40283.1"/>
    </source>
</evidence>
<gene>
    <name evidence="1" type="ORF">SSRG_03087</name>
</gene>
<proteinExistence type="predicted"/>
<sequence length="89" mass="9737">MLHGDYHTAASLVAIGEVVTVCQPTSPSRPETAVRRLHGDPLGVRLLLTARTESELEGVYPDLAEAYREVALQAPAYREWLDQDLVPGP</sequence>
<dbReference type="STRING" id="467200.SSRG_03087"/>
<dbReference type="HOGENOM" id="CLU_2453331_0_0_11"/>
<dbReference type="eggNOG" id="COG0583">
    <property type="taxonomic scope" value="Bacteria"/>
</dbReference>
<evidence type="ECO:0000313" key="2">
    <source>
        <dbReference type="Proteomes" id="UP000002968"/>
    </source>
</evidence>
<keyword evidence="2" id="KW-1185">Reference proteome</keyword>